<evidence type="ECO:0000256" key="1">
    <source>
        <dbReference type="ARBA" id="ARBA00012346"/>
    </source>
</evidence>
<evidence type="ECO:0000313" key="5">
    <source>
        <dbReference type="EMBL" id="OAX84912.1"/>
    </source>
</evidence>
<dbReference type="AlphaFoldDB" id="A0A1B7P799"/>
<dbReference type="GO" id="GO:0003839">
    <property type="term" value="F:gamma-glutamylcyclotransferase activity"/>
    <property type="evidence" value="ECO:0007669"/>
    <property type="project" value="UniProtKB-EC"/>
</dbReference>
<dbReference type="OrthoDB" id="2017317at2759"/>
<dbReference type="Proteomes" id="UP000091918">
    <property type="component" value="Unassembled WGS sequence"/>
</dbReference>
<accession>A0A1B7P799</accession>
<dbReference type="PANTHER" id="PTHR12935:SF0">
    <property type="entry name" value="GAMMA-GLUTAMYLCYCLOTRANSFERASE"/>
    <property type="match status" value="1"/>
</dbReference>
<dbReference type="STRING" id="1658172.A0A1B7P799"/>
<organism evidence="5 6">
    <name type="scientific">Emergomyces africanus</name>
    <dbReference type="NCBI Taxonomy" id="1955775"/>
    <lineage>
        <taxon>Eukaryota</taxon>
        <taxon>Fungi</taxon>
        <taxon>Dikarya</taxon>
        <taxon>Ascomycota</taxon>
        <taxon>Pezizomycotina</taxon>
        <taxon>Eurotiomycetes</taxon>
        <taxon>Eurotiomycetidae</taxon>
        <taxon>Onygenales</taxon>
        <taxon>Ajellomycetaceae</taxon>
        <taxon>Emergomyces</taxon>
    </lineage>
</organism>
<dbReference type="PANTHER" id="PTHR12935">
    <property type="entry name" value="GAMMA-GLUTAMYLCYCLOTRANSFERASE"/>
    <property type="match status" value="1"/>
</dbReference>
<dbReference type="EC" id="4.3.2.9" evidence="1"/>
<feature type="compositionally biased region" description="Polar residues" evidence="4">
    <location>
        <begin position="11"/>
        <end position="29"/>
    </location>
</feature>
<feature type="region of interest" description="Disordered" evidence="4">
    <location>
        <begin position="97"/>
        <end position="150"/>
    </location>
</feature>
<keyword evidence="2" id="KW-0456">Lyase</keyword>
<dbReference type="EMBL" id="LGUA01000040">
    <property type="protein sequence ID" value="OAX84912.1"/>
    <property type="molecule type" value="Genomic_DNA"/>
</dbReference>
<feature type="region of interest" description="Disordered" evidence="4">
    <location>
        <begin position="1"/>
        <end position="30"/>
    </location>
</feature>
<comment type="caution">
    <text evidence="5">The sequence shown here is derived from an EMBL/GenBank/DDBJ whole genome shotgun (WGS) entry which is preliminary data.</text>
</comment>
<evidence type="ECO:0000256" key="3">
    <source>
        <dbReference type="PIRSR" id="PIRSR617939-2"/>
    </source>
</evidence>
<feature type="binding site" evidence="3">
    <location>
        <position position="149"/>
    </location>
    <ligand>
        <name>substrate</name>
    </ligand>
</feature>
<gene>
    <name evidence="5" type="ORF">ACJ72_00698</name>
</gene>
<protein>
    <recommendedName>
        <fullName evidence="1">gamma-glutamylcyclotransferase</fullName>
        <ecNumber evidence="1">4.3.2.9</ecNumber>
    </recommendedName>
</protein>
<reference evidence="5 6" key="1">
    <citation type="submission" date="2015-07" db="EMBL/GenBank/DDBJ databases">
        <title>Emmonsia species relationships and genome sequence.</title>
        <authorList>
            <person name="Cuomo C.A."/>
            <person name="Schwartz I.S."/>
            <person name="Kenyon C."/>
            <person name="de Hoog G.S."/>
            <person name="Govender N.P."/>
            <person name="Botha A."/>
            <person name="Moreno L."/>
            <person name="de Vries M."/>
            <person name="Munoz J.F."/>
            <person name="Stielow J.B."/>
        </authorList>
    </citation>
    <scope>NUCLEOTIDE SEQUENCE [LARGE SCALE GENOMIC DNA]</scope>
    <source>
        <strain evidence="5 6">CBS 136260</strain>
    </source>
</reference>
<dbReference type="Gene3D" id="3.10.490.10">
    <property type="entry name" value="Gamma-glutamyl cyclotransferase-like"/>
    <property type="match status" value="1"/>
</dbReference>
<feature type="compositionally biased region" description="Basic and acidic residues" evidence="4">
    <location>
        <begin position="1"/>
        <end position="10"/>
    </location>
</feature>
<keyword evidence="6" id="KW-1185">Reference proteome</keyword>
<evidence type="ECO:0000256" key="2">
    <source>
        <dbReference type="ARBA" id="ARBA00023239"/>
    </source>
</evidence>
<proteinExistence type="predicted"/>
<feature type="compositionally biased region" description="Polar residues" evidence="4">
    <location>
        <begin position="108"/>
        <end position="121"/>
    </location>
</feature>
<evidence type="ECO:0000256" key="4">
    <source>
        <dbReference type="SAM" id="MobiDB-lite"/>
    </source>
</evidence>
<dbReference type="InterPro" id="IPR017939">
    <property type="entry name" value="G-Glutamylcylcotransferase"/>
</dbReference>
<name>A0A1B7P799_9EURO</name>
<sequence length="211" mass="23298">MAATKYRDPNKTSGSPEQQDQPHPTSGLTWNKPLVGVVYEVTLSDYARIIATEGGGASYMDIVTDCFPFPESYQRDDPVPAHPAEGSKSFKAHTLLFPSSKDDLTNPDAKTNGNENAYTSPPASPRLPRNLPKPRIHPANNPPQPSPRYKNLLVSGAREQDLPTEYRAYLSSIAAYRITRTRQRIGRGRWLAGCGGGMIIREEGFRGWGKD</sequence>
<evidence type="ECO:0000313" key="6">
    <source>
        <dbReference type="Proteomes" id="UP000091918"/>
    </source>
</evidence>